<evidence type="ECO:0000256" key="1">
    <source>
        <dbReference type="SAM" id="SignalP"/>
    </source>
</evidence>
<evidence type="ECO:0000313" key="3">
    <source>
        <dbReference type="Proteomes" id="UP000027135"/>
    </source>
</evidence>
<feature type="signal peptide" evidence="1">
    <location>
        <begin position="1"/>
        <end position="18"/>
    </location>
</feature>
<dbReference type="EMBL" id="KK853359">
    <property type="protein sequence ID" value="KDR08168.1"/>
    <property type="molecule type" value="Genomic_DNA"/>
</dbReference>
<feature type="chain" id="PRO_5001648079" evidence="1">
    <location>
        <begin position="19"/>
        <end position="368"/>
    </location>
</feature>
<keyword evidence="1" id="KW-0732">Signal</keyword>
<protein>
    <submittedName>
        <fullName evidence="2">Uncharacterized protein</fullName>
    </submittedName>
</protein>
<keyword evidence="3" id="KW-1185">Reference proteome</keyword>
<dbReference type="Proteomes" id="UP000027135">
    <property type="component" value="Unassembled WGS sequence"/>
</dbReference>
<dbReference type="InParanoid" id="A0A067QHQ5"/>
<proteinExistence type="predicted"/>
<organism evidence="2 3">
    <name type="scientific">Zootermopsis nevadensis</name>
    <name type="common">Dampwood termite</name>
    <dbReference type="NCBI Taxonomy" id="136037"/>
    <lineage>
        <taxon>Eukaryota</taxon>
        <taxon>Metazoa</taxon>
        <taxon>Ecdysozoa</taxon>
        <taxon>Arthropoda</taxon>
        <taxon>Hexapoda</taxon>
        <taxon>Insecta</taxon>
        <taxon>Pterygota</taxon>
        <taxon>Neoptera</taxon>
        <taxon>Polyneoptera</taxon>
        <taxon>Dictyoptera</taxon>
        <taxon>Blattodea</taxon>
        <taxon>Blattoidea</taxon>
        <taxon>Termitoidae</taxon>
        <taxon>Termopsidae</taxon>
        <taxon>Zootermopsis</taxon>
    </lineage>
</organism>
<gene>
    <name evidence="2" type="ORF">L798_02252</name>
</gene>
<reference evidence="2 3" key="1">
    <citation type="journal article" date="2014" name="Nat. Commun.">
        <title>Molecular traces of alternative social organization in a termite genome.</title>
        <authorList>
            <person name="Terrapon N."/>
            <person name="Li C."/>
            <person name="Robertson H.M."/>
            <person name="Ji L."/>
            <person name="Meng X."/>
            <person name="Booth W."/>
            <person name="Chen Z."/>
            <person name="Childers C.P."/>
            <person name="Glastad K.M."/>
            <person name="Gokhale K."/>
            <person name="Gowin J."/>
            <person name="Gronenberg W."/>
            <person name="Hermansen R.A."/>
            <person name="Hu H."/>
            <person name="Hunt B.G."/>
            <person name="Huylmans A.K."/>
            <person name="Khalil S.M."/>
            <person name="Mitchell R.D."/>
            <person name="Munoz-Torres M.C."/>
            <person name="Mustard J.A."/>
            <person name="Pan H."/>
            <person name="Reese J.T."/>
            <person name="Scharf M.E."/>
            <person name="Sun F."/>
            <person name="Vogel H."/>
            <person name="Xiao J."/>
            <person name="Yang W."/>
            <person name="Yang Z."/>
            <person name="Yang Z."/>
            <person name="Zhou J."/>
            <person name="Zhu J."/>
            <person name="Brent C.S."/>
            <person name="Elsik C.G."/>
            <person name="Goodisman M.A."/>
            <person name="Liberles D.A."/>
            <person name="Roe R.M."/>
            <person name="Vargo E.L."/>
            <person name="Vilcinskas A."/>
            <person name="Wang J."/>
            <person name="Bornberg-Bauer E."/>
            <person name="Korb J."/>
            <person name="Zhang G."/>
            <person name="Liebig J."/>
        </authorList>
    </citation>
    <scope>NUCLEOTIDE SEQUENCE [LARGE SCALE GENOMIC DNA]</scope>
    <source>
        <tissue evidence="2">Whole organism</tissue>
    </source>
</reference>
<evidence type="ECO:0000313" key="2">
    <source>
        <dbReference type="EMBL" id="KDR08168.1"/>
    </source>
</evidence>
<name>A0A067QHQ5_ZOONE</name>
<dbReference type="AlphaFoldDB" id="A0A067QHQ5"/>
<sequence>MEKLKIVLISVIIAVILCQEVLTGGIPDIGYGRNSGAGQNISPRKRSEQHETYVTKRKREANIGMTVNGENEQPASEDATRIIEMISTFIYSLPNVIEAVISHKNRHERSEATDLAKNDDLLRRNTSFQLLFTAFDVIEFIQSSVKNLEQAGIIETPVIDAAVNVISDILNFGSNDEFCDVVCNITDVFESVFHVIVEKLQDLEQAEITGFTVIINSLQDGVDIVIKILNSIKDNIFQNLISDVINLMVAGYKNLERTAVTDITKIISILQDARNIINKKINSSNIGDIYKFSTDIINVIRGDFKNSEQGGIIDQTNLKMFLQDAANVGSKTNCAISSYVDNLARIITNNFKRAYIAVPNELTDLIAG</sequence>
<accession>A0A067QHQ5</accession>